<proteinExistence type="inferred from homology"/>
<evidence type="ECO:0000256" key="5">
    <source>
        <dbReference type="ARBA" id="ARBA00022827"/>
    </source>
</evidence>
<dbReference type="KEGG" id="pfy:PFICI_01525"/>
<dbReference type="OMA" id="WAIYIAN"/>
<dbReference type="OrthoDB" id="2431938at2759"/>
<dbReference type="PANTHER" id="PTHR47356">
    <property type="entry name" value="FAD-DEPENDENT MONOOXYGENASE ASQG-RELATED"/>
    <property type="match status" value="1"/>
</dbReference>
<sequence>MATTTDLQQPFKVIIAGGSVAGLTLANMLERAGIDFEVLEKREVAPQLGQSILVLPCTNLIHAQLGLKKPTEQGAIPIGVRDHWDDKGKLFCSSDELIQLARVQKQPVYFIDRKIYLQNIYDGLSPASKSKVRAQEGIESYTEHENGVTVRTDKGNIVEGSMLVGADGVHSAVRHLMAQAIQETDPKRAAILTTGFRTRYRILTCTSNNYFANDPKRQFLKDGMTNNTYYPEHGVGGFTVSGVEGRIFWAIYINNGDEKAYPSAKYGQADIDEAMKKWGHLHLNPDYTFNDLYDSLLGANMLSMEEGVLPTKWHSGNRTVLMGDSVHKATANLGMGGNLCVDDACRLTNELNTLLQHNPQPSTADLVKVFDTYDRSQRARADFVCNASAVFAGFETMSKWYAKLVKLVFPLVPSSLKMRVFSIFDSGAPVLDFLPLPKEAATATA</sequence>
<keyword evidence="5" id="KW-0274">FAD</keyword>
<dbReference type="SUPFAM" id="SSF51905">
    <property type="entry name" value="FAD/NAD(P)-binding domain"/>
    <property type="match status" value="1"/>
</dbReference>
<dbReference type="RefSeq" id="XP_007828297.1">
    <property type="nucleotide sequence ID" value="XM_007830106.1"/>
</dbReference>
<keyword evidence="9" id="KW-1185">Reference proteome</keyword>
<dbReference type="InterPro" id="IPR050562">
    <property type="entry name" value="FAD_mOase_fung"/>
</dbReference>
<dbReference type="GeneID" id="19266538"/>
<organism evidence="8 9">
    <name type="scientific">Pestalotiopsis fici (strain W106-1 / CGMCC3.15140)</name>
    <dbReference type="NCBI Taxonomy" id="1229662"/>
    <lineage>
        <taxon>Eukaryota</taxon>
        <taxon>Fungi</taxon>
        <taxon>Dikarya</taxon>
        <taxon>Ascomycota</taxon>
        <taxon>Pezizomycotina</taxon>
        <taxon>Sordariomycetes</taxon>
        <taxon>Xylariomycetidae</taxon>
        <taxon>Amphisphaeriales</taxon>
        <taxon>Sporocadaceae</taxon>
        <taxon>Pestalotiopsis</taxon>
    </lineage>
</organism>
<comment type="cofactor">
    <cofactor evidence="1">
        <name>FAD</name>
        <dbReference type="ChEBI" id="CHEBI:57692"/>
    </cofactor>
</comment>
<dbReference type="EMBL" id="KI912109">
    <property type="protein sequence ID" value="ETS87697.1"/>
    <property type="molecule type" value="Genomic_DNA"/>
</dbReference>
<evidence type="ECO:0000256" key="2">
    <source>
        <dbReference type="ARBA" id="ARBA00005179"/>
    </source>
</evidence>
<dbReference type="InterPro" id="IPR002938">
    <property type="entry name" value="FAD-bd"/>
</dbReference>
<dbReference type="HOGENOM" id="CLU_009665_12_2_1"/>
<evidence type="ECO:0000256" key="6">
    <source>
        <dbReference type="ARBA" id="ARBA00023002"/>
    </source>
</evidence>
<dbReference type="STRING" id="1229662.W3XQB5"/>
<keyword evidence="6" id="KW-0560">Oxidoreductase</keyword>
<keyword evidence="4" id="KW-0285">Flavoprotein</keyword>
<dbReference type="Proteomes" id="UP000030651">
    <property type="component" value="Unassembled WGS sequence"/>
</dbReference>
<dbReference type="PANTHER" id="PTHR47356:SF2">
    <property type="entry name" value="FAD-BINDING DOMAIN-CONTAINING PROTEIN-RELATED"/>
    <property type="match status" value="1"/>
</dbReference>
<dbReference type="AlphaFoldDB" id="W3XQB5"/>
<evidence type="ECO:0000256" key="3">
    <source>
        <dbReference type="ARBA" id="ARBA00007992"/>
    </source>
</evidence>
<name>W3XQB5_PESFW</name>
<dbReference type="Gene3D" id="3.50.50.60">
    <property type="entry name" value="FAD/NAD(P)-binding domain"/>
    <property type="match status" value="1"/>
</dbReference>
<comment type="pathway">
    <text evidence="2">Secondary metabolite biosynthesis.</text>
</comment>
<accession>W3XQB5</accession>
<evidence type="ECO:0000313" key="9">
    <source>
        <dbReference type="Proteomes" id="UP000030651"/>
    </source>
</evidence>
<evidence type="ECO:0000313" key="8">
    <source>
        <dbReference type="EMBL" id="ETS87697.1"/>
    </source>
</evidence>
<dbReference type="Pfam" id="PF01494">
    <property type="entry name" value="FAD_binding_3"/>
    <property type="match status" value="1"/>
</dbReference>
<reference evidence="9" key="1">
    <citation type="journal article" date="2015" name="BMC Genomics">
        <title>Genomic and transcriptomic analysis of the endophytic fungus Pestalotiopsis fici reveals its lifestyle and high potential for synthesis of natural products.</title>
        <authorList>
            <person name="Wang X."/>
            <person name="Zhang X."/>
            <person name="Liu L."/>
            <person name="Xiang M."/>
            <person name="Wang W."/>
            <person name="Sun X."/>
            <person name="Che Y."/>
            <person name="Guo L."/>
            <person name="Liu G."/>
            <person name="Guo L."/>
            <person name="Wang C."/>
            <person name="Yin W.B."/>
            <person name="Stadler M."/>
            <person name="Zhang X."/>
            <person name="Liu X."/>
        </authorList>
    </citation>
    <scope>NUCLEOTIDE SEQUENCE [LARGE SCALE GENOMIC DNA]</scope>
    <source>
        <strain evidence="9">W106-1 / CGMCC3.15140</strain>
    </source>
</reference>
<evidence type="ECO:0000256" key="4">
    <source>
        <dbReference type="ARBA" id="ARBA00022630"/>
    </source>
</evidence>
<dbReference type="eggNOG" id="KOG2614">
    <property type="taxonomic scope" value="Eukaryota"/>
</dbReference>
<evidence type="ECO:0000259" key="7">
    <source>
        <dbReference type="Pfam" id="PF01494"/>
    </source>
</evidence>
<dbReference type="GO" id="GO:0004497">
    <property type="term" value="F:monooxygenase activity"/>
    <property type="evidence" value="ECO:0007669"/>
    <property type="project" value="InterPro"/>
</dbReference>
<protein>
    <recommendedName>
        <fullName evidence="7">FAD-binding domain-containing protein</fullName>
    </recommendedName>
</protein>
<dbReference type="InParanoid" id="W3XQB5"/>
<evidence type="ECO:0000256" key="1">
    <source>
        <dbReference type="ARBA" id="ARBA00001974"/>
    </source>
</evidence>
<dbReference type="GO" id="GO:0071949">
    <property type="term" value="F:FAD binding"/>
    <property type="evidence" value="ECO:0007669"/>
    <property type="project" value="InterPro"/>
</dbReference>
<gene>
    <name evidence="8" type="ORF">PFICI_01525</name>
</gene>
<feature type="domain" description="FAD-binding" evidence="7">
    <location>
        <begin position="12"/>
        <end position="381"/>
    </location>
</feature>
<comment type="similarity">
    <text evidence="3">Belongs to the paxM FAD-dependent monooxygenase family.</text>
</comment>
<dbReference type="InterPro" id="IPR036188">
    <property type="entry name" value="FAD/NAD-bd_sf"/>
</dbReference>
<dbReference type="PRINTS" id="PR00420">
    <property type="entry name" value="RNGMNOXGNASE"/>
</dbReference>